<reference evidence="1 2" key="1">
    <citation type="submission" date="2019-08" db="EMBL/GenBank/DDBJ databases">
        <authorList>
            <person name="Alioto T."/>
            <person name="Alioto T."/>
            <person name="Gomez Garrido J."/>
        </authorList>
    </citation>
    <scope>NUCLEOTIDE SEQUENCE [LARGE SCALE GENOMIC DNA]</scope>
</reference>
<dbReference type="EMBL" id="CABPRJ010002485">
    <property type="protein sequence ID" value="VVC46377.1"/>
    <property type="molecule type" value="Genomic_DNA"/>
</dbReference>
<evidence type="ECO:0000313" key="2">
    <source>
        <dbReference type="Proteomes" id="UP000325440"/>
    </source>
</evidence>
<dbReference type="AlphaFoldDB" id="A0A5E4NR82"/>
<name>A0A5E4NR82_9HEMI</name>
<dbReference type="Gene3D" id="3.30.70.270">
    <property type="match status" value="1"/>
</dbReference>
<dbReference type="SUPFAM" id="SSF56672">
    <property type="entry name" value="DNA/RNA polymerases"/>
    <property type="match status" value="1"/>
</dbReference>
<dbReference type="InterPro" id="IPR043502">
    <property type="entry name" value="DNA/RNA_pol_sf"/>
</dbReference>
<gene>
    <name evidence="1" type="ORF">CINCED_3A009911</name>
</gene>
<dbReference type="GO" id="GO:0071897">
    <property type="term" value="P:DNA biosynthetic process"/>
    <property type="evidence" value="ECO:0007669"/>
    <property type="project" value="UniProtKB-ARBA"/>
</dbReference>
<keyword evidence="2" id="KW-1185">Reference proteome</keyword>
<protein>
    <recommendedName>
        <fullName evidence="3">Reverse transcriptase domain</fullName>
    </recommendedName>
</protein>
<dbReference type="Proteomes" id="UP000325440">
    <property type="component" value="Unassembled WGS sequence"/>
</dbReference>
<dbReference type="Gene3D" id="3.10.10.10">
    <property type="entry name" value="HIV Type 1 Reverse Transcriptase, subunit A, domain 1"/>
    <property type="match status" value="1"/>
</dbReference>
<sequence>MAWYQQREFVKCASLLIVPKKIDANDEQKYRVVVDFQKLNNLTVGDAFPMPNVNEILDQLGSAKYFSCLDMISNLTLGTTTPKGSRENSLQYEPGYGKPAEIPHSLTRTEEARYNYDDYSLDLKQKLQRAHDTVRKTIIKKEKSKKAYDRTSKPINVHVGDKVLIKWHTIKGKLNAKWEGPLEIVGRIATENIIIQKGRIEIKVHIW</sequence>
<accession>A0A5E4NR82</accession>
<dbReference type="PANTHER" id="PTHR37984">
    <property type="entry name" value="PROTEIN CBG26694"/>
    <property type="match status" value="1"/>
</dbReference>
<dbReference type="OrthoDB" id="6382339at2759"/>
<dbReference type="InterPro" id="IPR050951">
    <property type="entry name" value="Retrovirus_Pol_polyprotein"/>
</dbReference>
<evidence type="ECO:0008006" key="3">
    <source>
        <dbReference type="Google" id="ProtNLM"/>
    </source>
</evidence>
<proteinExistence type="predicted"/>
<organism evidence="1 2">
    <name type="scientific">Cinara cedri</name>
    <dbReference type="NCBI Taxonomy" id="506608"/>
    <lineage>
        <taxon>Eukaryota</taxon>
        <taxon>Metazoa</taxon>
        <taxon>Ecdysozoa</taxon>
        <taxon>Arthropoda</taxon>
        <taxon>Hexapoda</taxon>
        <taxon>Insecta</taxon>
        <taxon>Pterygota</taxon>
        <taxon>Neoptera</taxon>
        <taxon>Paraneoptera</taxon>
        <taxon>Hemiptera</taxon>
        <taxon>Sternorrhyncha</taxon>
        <taxon>Aphidomorpha</taxon>
        <taxon>Aphidoidea</taxon>
        <taxon>Aphididae</taxon>
        <taxon>Lachninae</taxon>
        <taxon>Cinara</taxon>
    </lineage>
</organism>
<dbReference type="InterPro" id="IPR043128">
    <property type="entry name" value="Rev_trsase/Diguanyl_cyclase"/>
</dbReference>
<dbReference type="PANTHER" id="PTHR37984:SF5">
    <property type="entry name" value="PROTEIN NYNRIN-LIKE"/>
    <property type="match status" value="1"/>
</dbReference>
<evidence type="ECO:0000313" key="1">
    <source>
        <dbReference type="EMBL" id="VVC46377.1"/>
    </source>
</evidence>